<evidence type="ECO:0000256" key="1">
    <source>
        <dbReference type="SAM" id="MobiDB-lite"/>
    </source>
</evidence>
<evidence type="ECO:0000313" key="3">
    <source>
        <dbReference type="Proteomes" id="UP001215280"/>
    </source>
</evidence>
<dbReference type="Proteomes" id="UP001215280">
    <property type="component" value="Unassembled WGS sequence"/>
</dbReference>
<name>A0AAD7MPB2_9AGAR</name>
<protein>
    <submittedName>
        <fullName evidence="2">Uncharacterized protein</fullName>
    </submittedName>
</protein>
<evidence type="ECO:0000313" key="2">
    <source>
        <dbReference type="EMBL" id="KAJ7726679.1"/>
    </source>
</evidence>
<organism evidence="2 3">
    <name type="scientific">Mycena maculata</name>
    <dbReference type="NCBI Taxonomy" id="230809"/>
    <lineage>
        <taxon>Eukaryota</taxon>
        <taxon>Fungi</taxon>
        <taxon>Dikarya</taxon>
        <taxon>Basidiomycota</taxon>
        <taxon>Agaricomycotina</taxon>
        <taxon>Agaricomycetes</taxon>
        <taxon>Agaricomycetidae</taxon>
        <taxon>Agaricales</taxon>
        <taxon>Marasmiineae</taxon>
        <taxon>Mycenaceae</taxon>
        <taxon>Mycena</taxon>
    </lineage>
</organism>
<gene>
    <name evidence="2" type="ORF">DFH07DRAFT_1066643</name>
</gene>
<feature type="region of interest" description="Disordered" evidence="1">
    <location>
        <begin position="555"/>
        <end position="613"/>
    </location>
</feature>
<comment type="caution">
    <text evidence="2">The sequence shown here is derived from an EMBL/GenBank/DDBJ whole genome shotgun (WGS) entry which is preliminary data.</text>
</comment>
<reference evidence="2" key="1">
    <citation type="submission" date="2023-03" db="EMBL/GenBank/DDBJ databases">
        <title>Massive genome expansion in bonnet fungi (Mycena s.s.) driven by repeated elements and novel gene families across ecological guilds.</title>
        <authorList>
            <consortium name="Lawrence Berkeley National Laboratory"/>
            <person name="Harder C.B."/>
            <person name="Miyauchi S."/>
            <person name="Viragh M."/>
            <person name="Kuo A."/>
            <person name="Thoen E."/>
            <person name="Andreopoulos B."/>
            <person name="Lu D."/>
            <person name="Skrede I."/>
            <person name="Drula E."/>
            <person name="Henrissat B."/>
            <person name="Morin E."/>
            <person name="Kohler A."/>
            <person name="Barry K."/>
            <person name="LaButti K."/>
            <person name="Morin E."/>
            <person name="Salamov A."/>
            <person name="Lipzen A."/>
            <person name="Mereny Z."/>
            <person name="Hegedus B."/>
            <person name="Baldrian P."/>
            <person name="Stursova M."/>
            <person name="Weitz H."/>
            <person name="Taylor A."/>
            <person name="Grigoriev I.V."/>
            <person name="Nagy L.G."/>
            <person name="Martin F."/>
            <person name="Kauserud H."/>
        </authorList>
    </citation>
    <scope>NUCLEOTIDE SEQUENCE</scope>
    <source>
        <strain evidence="2">CBHHK188m</strain>
    </source>
</reference>
<proteinExistence type="predicted"/>
<accession>A0AAD7MPB2</accession>
<dbReference type="EMBL" id="JARJLG010000217">
    <property type="protein sequence ID" value="KAJ7726679.1"/>
    <property type="molecule type" value="Genomic_DNA"/>
</dbReference>
<sequence length="674" mass="74449">MADLELAAANNFDKNCHLCRTLIDNHSESTARCQTGDMVPPKRGVRRRRRPSHEMRLPQELVDAIIGEIHPYKPKADPFVLCPNVPLLQTLKSCALVSRACARTAQKQLFSAIALRDHHGVNTYQKFLLLMRRWPHISGSAGYVRPQISSYVRHLYVDFNEDDANLLSKILHLLPNVEELRFGIRDGAGTAGNWQWNVYPTPLKEAFLAVLSRPVLRRICMKGIFFTDAGELDALLGNAVGLKDLHLESIWCDSPDSHAPGPHTPAIVLNSLKLVFPSYRSVNRILSALTTVDLTCLRSLDLNLIHTDAKRLLRATTATLQKLTLHLRRDSSRLLGLDDADTFAGAHQLTSIQLMCEDLLLVTNALSILGKHAPPALRTLSVELRVHENNADYMPIWSRLDAALAAFILETLQVRIYLPTHDRIQGLRPHAALTKWMPQSAQKGVLLHLSSHGAKRQHVRQCDLLPPLVVPVIARFSLPQKQSSPLLNFGERATSFFGDFDPRRRGRFPALSPTPDHVCPPPPGTQCPPPSRPKSILHFIGSLSLAFSLGANTPVQTRTCGPQRLEHPRPTSAPIPNDGRGTSDGRAPNAVGADTSAGAGAGRPTFCRESQSQKTTHLLSLSYVRSSSIRDASVSRHDRTAARLGNVLEIAQTAGCEHAEHRMVTRPGARPLYN</sequence>
<feature type="region of interest" description="Disordered" evidence="1">
    <location>
        <begin position="32"/>
        <end position="52"/>
    </location>
</feature>
<keyword evidence="3" id="KW-1185">Reference proteome</keyword>
<dbReference type="AlphaFoldDB" id="A0AAD7MPB2"/>